<name>A0A0F4YXB9_RASE3</name>
<dbReference type="InterPro" id="IPR039852">
    <property type="entry name" value="CAND1/CAND2"/>
</dbReference>
<feature type="compositionally biased region" description="Polar residues" evidence="3">
    <location>
        <begin position="508"/>
        <end position="518"/>
    </location>
</feature>
<reference evidence="4 5" key="1">
    <citation type="submission" date="2015-04" db="EMBL/GenBank/DDBJ databases">
        <authorList>
            <person name="Heijne W.H."/>
            <person name="Fedorova N.D."/>
            <person name="Nierman W.C."/>
            <person name="Vollebregt A.W."/>
            <person name="Zhao Z."/>
            <person name="Wu L."/>
            <person name="Kumar M."/>
            <person name="Stam H."/>
            <person name="van den Berg M.A."/>
            <person name="Pel H.J."/>
        </authorList>
    </citation>
    <scope>NUCLEOTIDE SEQUENCE [LARGE SCALE GENOMIC DNA]</scope>
    <source>
        <strain evidence="4 5">CBS 393.64</strain>
    </source>
</reference>
<dbReference type="GeneID" id="25315579"/>
<dbReference type="OrthoDB" id="6260732at2759"/>
<evidence type="ECO:0000256" key="2">
    <source>
        <dbReference type="ARBA" id="ARBA00022786"/>
    </source>
</evidence>
<dbReference type="InterPro" id="IPR011989">
    <property type="entry name" value="ARM-like"/>
</dbReference>
<sequence length="905" mass="97114">MVDRQSTLHSLNGLLVKLDDPDPDIRYMSLNDLLGILSSPNSAFLSHDTTTSARLADGLLKTLDDQHGEVQNQALKCLGPLVVRLPVESLAPLIERLSNLTTSQSIDTSVPNTALRVIVTSLPCPQPGIPPTPEVSSAYAAISRVLIPRLTGQTTSRRGSEVKGMLEKDPSKGFSSDAIDVVIEVVNCFGPLLNEAEVAALQQSVMSIIENDTAGTVVTKRALAAISALVVHFSDAQLGAFVSGLVESFQSPNLTVNKRRHLIATVGSLARSAPAKSGTYLKTLIPFVLSAVSEQELEDINPEDSDAEHDPQVDELRETALVTLEGLLASCSHEMQPYLADSIHAALRYLKYDPNVAIEEDEEMGGTQEEGSEDGATEEPDEGDDEFGDFEEEGGYSDIDDISWKVRRCAAKMLHTVVSTYAGGRLLEDGMLYQQVAPALISRFGKEREESVKLEVIVTLTALVRKTSEGTTVVPSNGFTESVGGTKNSRKRRRQDSFASTLDFEPSMGTSSAISSPVVTPASPESGPQAELTRLIPAIIQSLVKMWKRASVPLKQAAVVLLKSLALARYGGLSDFLQQIEDPIADALKTSSLGGTVTAGTAGNLQIETLSLIGAIAETHTSNALLPFLIALIPGVVASVNDRNYKVASEALGAIEHIVKALTPPRVSANEPDNLGLQLEKLYDVIVNRITDTSADLEVRQRAIHVLGVLLARTSCDAGTKFVSPDRRSKGLNILVDRLKNETTRLATARAIDDIAVLASSERDVTPAWISEVTSELGAQLRKSDRTLRSSCLEALRSLAMNPNTRAHYDEKTMQDLENSLLPLITPEDFHLLAPALIILAKVIPGHAQRLVNDALISALCTIVVAPLVGTALKALLLLVKVIGEQGAGADLMRRLLRDVGINGD</sequence>
<protein>
    <submittedName>
        <fullName evidence="4">Cullin binding protein CanA</fullName>
    </submittedName>
</protein>
<keyword evidence="2" id="KW-0833">Ubl conjugation pathway</keyword>
<feature type="region of interest" description="Disordered" evidence="3">
    <location>
        <begin position="362"/>
        <end position="396"/>
    </location>
</feature>
<dbReference type="Gene3D" id="1.25.10.10">
    <property type="entry name" value="Leucine-rich Repeat Variant"/>
    <property type="match status" value="1"/>
</dbReference>
<organism evidence="4 5">
    <name type="scientific">Rasamsonia emersonii (strain ATCC 16479 / CBS 393.64 / IMI 116815)</name>
    <dbReference type="NCBI Taxonomy" id="1408163"/>
    <lineage>
        <taxon>Eukaryota</taxon>
        <taxon>Fungi</taxon>
        <taxon>Dikarya</taxon>
        <taxon>Ascomycota</taxon>
        <taxon>Pezizomycotina</taxon>
        <taxon>Eurotiomycetes</taxon>
        <taxon>Eurotiomycetidae</taxon>
        <taxon>Eurotiales</taxon>
        <taxon>Trichocomaceae</taxon>
        <taxon>Rasamsonia</taxon>
    </lineage>
</organism>
<evidence type="ECO:0000256" key="3">
    <source>
        <dbReference type="SAM" id="MobiDB-lite"/>
    </source>
</evidence>
<feature type="non-terminal residue" evidence="4">
    <location>
        <position position="905"/>
    </location>
</feature>
<keyword evidence="5" id="KW-1185">Reference proteome</keyword>
<feature type="region of interest" description="Disordered" evidence="3">
    <location>
        <begin position="475"/>
        <end position="527"/>
    </location>
</feature>
<dbReference type="Proteomes" id="UP000053958">
    <property type="component" value="Unassembled WGS sequence"/>
</dbReference>
<dbReference type="PANTHER" id="PTHR12696">
    <property type="entry name" value="TIP120"/>
    <property type="match status" value="1"/>
</dbReference>
<dbReference type="STRING" id="1408163.A0A0F4YXB9"/>
<evidence type="ECO:0000313" key="4">
    <source>
        <dbReference type="EMBL" id="KKA22725.1"/>
    </source>
</evidence>
<dbReference type="EMBL" id="LASV01000128">
    <property type="protein sequence ID" value="KKA22725.1"/>
    <property type="molecule type" value="Genomic_DNA"/>
</dbReference>
<proteinExistence type="predicted"/>
<dbReference type="GO" id="GO:0010265">
    <property type="term" value="P:SCF complex assembly"/>
    <property type="evidence" value="ECO:0007669"/>
    <property type="project" value="InterPro"/>
</dbReference>
<feature type="compositionally biased region" description="Polar residues" evidence="3">
    <location>
        <begin position="475"/>
        <end position="487"/>
    </location>
</feature>
<dbReference type="AlphaFoldDB" id="A0A0F4YXB9"/>
<dbReference type="SUPFAM" id="SSF48371">
    <property type="entry name" value="ARM repeat"/>
    <property type="match status" value="1"/>
</dbReference>
<dbReference type="Pfam" id="PF25782">
    <property type="entry name" value="TPR_CAND1"/>
    <property type="match status" value="1"/>
</dbReference>
<comment type="caution">
    <text evidence="4">The sequence shown here is derived from an EMBL/GenBank/DDBJ whole genome shotgun (WGS) entry which is preliminary data.</text>
</comment>
<dbReference type="InterPro" id="IPR016024">
    <property type="entry name" value="ARM-type_fold"/>
</dbReference>
<accession>A0A0F4YXB9</accession>
<evidence type="ECO:0000313" key="5">
    <source>
        <dbReference type="Proteomes" id="UP000053958"/>
    </source>
</evidence>
<keyword evidence="1" id="KW-0677">Repeat</keyword>
<gene>
    <name evidence="4" type="ORF">T310_3229</name>
</gene>
<evidence type="ECO:0000256" key="1">
    <source>
        <dbReference type="ARBA" id="ARBA00022737"/>
    </source>
</evidence>
<dbReference type="RefSeq" id="XP_013329337.1">
    <property type="nucleotide sequence ID" value="XM_013473883.1"/>
</dbReference>